<dbReference type="PROSITE" id="PS50021">
    <property type="entry name" value="CH"/>
    <property type="match status" value="1"/>
</dbReference>
<evidence type="ECO:0000256" key="2">
    <source>
        <dbReference type="ARBA" id="ARBA00006946"/>
    </source>
</evidence>
<dbReference type="InterPro" id="IPR036872">
    <property type="entry name" value="CH_dom_sf"/>
</dbReference>
<dbReference type="Ensembl" id="ENSATET00000062425.2">
    <property type="protein sequence ID" value="ENSATEP00000066993.1"/>
    <property type="gene ID" value="ENSATEG00000020975.3"/>
</dbReference>
<evidence type="ECO:0000256" key="4">
    <source>
        <dbReference type="ARBA" id="ARBA00022701"/>
    </source>
</evidence>
<dbReference type="GeneTree" id="ENSGT00940000158075"/>
<feature type="compositionally biased region" description="Low complexity" evidence="8">
    <location>
        <begin position="710"/>
        <end position="721"/>
    </location>
</feature>
<dbReference type="Gene3D" id="1.10.418.10">
    <property type="entry name" value="Calponin-like domain"/>
    <property type="match status" value="1"/>
</dbReference>
<gene>
    <name evidence="10" type="primary">HOOK3</name>
</gene>
<dbReference type="PANTHER" id="PTHR18947:SF38">
    <property type="entry name" value="PROTEIN HOOK HOMOLOG 3"/>
    <property type="match status" value="1"/>
</dbReference>
<keyword evidence="4" id="KW-0493">Microtubule</keyword>
<evidence type="ECO:0000256" key="7">
    <source>
        <dbReference type="SAM" id="Coils"/>
    </source>
</evidence>
<dbReference type="InterPro" id="IPR001715">
    <property type="entry name" value="CH_dom"/>
</dbReference>
<dbReference type="InParanoid" id="A0A7N6BPN6"/>
<feature type="domain" description="Calponin-homology (CH)" evidence="9">
    <location>
        <begin position="31"/>
        <end position="147"/>
    </location>
</feature>
<dbReference type="Pfam" id="PF19047">
    <property type="entry name" value="HOOK_N"/>
    <property type="match status" value="1"/>
</dbReference>
<feature type="coiled-coil region" evidence="7">
    <location>
        <begin position="509"/>
        <end position="564"/>
    </location>
</feature>
<keyword evidence="5 7" id="KW-0175">Coiled coil</keyword>
<dbReference type="GO" id="GO:0008017">
    <property type="term" value="F:microtubule binding"/>
    <property type="evidence" value="ECO:0007669"/>
    <property type="project" value="InterPro"/>
</dbReference>
<dbReference type="GO" id="GO:0005874">
    <property type="term" value="C:microtubule"/>
    <property type="evidence" value="ECO:0007669"/>
    <property type="project" value="UniProtKB-KW"/>
</dbReference>
<dbReference type="InterPro" id="IPR043936">
    <property type="entry name" value="HOOK_N"/>
</dbReference>
<evidence type="ECO:0000259" key="9">
    <source>
        <dbReference type="PROSITE" id="PS50021"/>
    </source>
</evidence>
<protein>
    <recommendedName>
        <fullName evidence="9">Calponin-homology (CH) domain-containing protein</fullName>
    </recommendedName>
</protein>
<reference evidence="10" key="2">
    <citation type="submission" date="2025-08" db="UniProtKB">
        <authorList>
            <consortium name="Ensembl"/>
        </authorList>
    </citation>
    <scope>IDENTIFICATION</scope>
</reference>
<evidence type="ECO:0000256" key="6">
    <source>
        <dbReference type="ARBA" id="ARBA00023212"/>
    </source>
</evidence>
<dbReference type="GO" id="GO:0051959">
    <property type="term" value="F:dynein light intermediate chain binding"/>
    <property type="evidence" value="ECO:0007669"/>
    <property type="project" value="TreeGrafter"/>
</dbReference>
<comment type="subcellular location">
    <subcellularLocation>
        <location evidence="1">Cytoplasm</location>
        <location evidence="1">Cytoskeleton</location>
    </subcellularLocation>
</comment>
<reference evidence="10" key="3">
    <citation type="submission" date="2025-09" db="UniProtKB">
        <authorList>
            <consortium name="Ensembl"/>
        </authorList>
    </citation>
    <scope>IDENTIFICATION</scope>
</reference>
<evidence type="ECO:0000313" key="11">
    <source>
        <dbReference type="Proteomes" id="UP000265040"/>
    </source>
</evidence>
<feature type="coiled-coil region" evidence="7">
    <location>
        <begin position="192"/>
        <end position="347"/>
    </location>
</feature>
<evidence type="ECO:0000256" key="5">
    <source>
        <dbReference type="ARBA" id="ARBA00023054"/>
    </source>
</evidence>
<dbReference type="OrthoDB" id="49395at2759"/>
<dbReference type="PANTHER" id="PTHR18947">
    <property type="entry name" value="HOOK PROTEINS"/>
    <property type="match status" value="1"/>
</dbReference>
<accession>A0A7N6BPN6</accession>
<dbReference type="AlphaFoldDB" id="A0A7N6BPN6"/>
<organism evidence="10 11">
    <name type="scientific">Anabas testudineus</name>
    <name type="common">Climbing perch</name>
    <name type="synonym">Anthias testudineus</name>
    <dbReference type="NCBI Taxonomy" id="64144"/>
    <lineage>
        <taxon>Eukaryota</taxon>
        <taxon>Metazoa</taxon>
        <taxon>Chordata</taxon>
        <taxon>Craniata</taxon>
        <taxon>Vertebrata</taxon>
        <taxon>Euteleostomi</taxon>
        <taxon>Actinopterygii</taxon>
        <taxon>Neopterygii</taxon>
        <taxon>Teleostei</taxon>
        <taxon>Neoteleostei</taxon>
        <taxon>Acanthomorphata</taxon>
        <taxon>Anabantaria</taxon>
        <taxon>Anabantiformes</taxon>
        <taxon>Anabantoidei</taxon>
        <taxon>Anabantidae</taxon>
        <taxon>Anabas</taxon>
    </lineage>
</organism>
<keyword evidence="6" id="KW-0206">Cytoskeleton</keyword>
<dbReference type="SUPFAM" id="SSF116907">
    <property type="entry name" value="Hook domain"/>
    <property type="match status" value="1"/>
</dbReference>
<dbReference type="GO" id="GO:0031122">
    <property type="term" value="P:cytoplasmic microtubule organization"/>
    <property type="evidence" value="ECO:0007669"/>
    <property type="project" value="InterPro"/>
</dbReference>
<dbReference type="Pfam" id="PF05622">
    <property type="entry name" value="HOOK"/>
    <property type="match status" value="1"/>
</dbReference>
<evidence type="ECO:0000256" key="3">
    <source>
        <dbReference type="ARBA" id="ARBA00022490"/>
    </source>
</evidence>
<dbReference type="GO" id="GO:0005737">
    <property type="term" value="C:cytoplasm"/>
    <property type="evidence" value="ECO:0007669"/>
    <property type="project" value="TreeGrafter"/>
</dbReference>
<dbReference type="Proteomes" id="UP000265040">
    <property type="component" value="Chromosome 22"/>
</dbReference>
<dbReference type="InterPro" id="IPR008636">
    <property type="entry name" value="Hook_C"/>
</dbReference>
<dbReference type="GO" id="GO:0005813">
    <property type="term" value="C:centrosome"/>
    <property type="evidence" value="ECO:0007669"/>
    <property type="project" value="TreeGrafter"/>
</dbReference>
<evidence type="ECO:0000313" key="10">
    <source>
        <dbReference type="Ensembl" id="ENSATEP00000066993.1"/>
    </source>
</evidence>
<proteinExistence type="inferred from homology"/>
<keyword evidence="3" id="KW-0963">Cytoplasm</keyword>
<feature type="region of interest" description="Disordered" evidence="8">
    <location>
        <begin position="692"/>
        <end position="732"/>
    </location>
</feature>
<dbReference type="GO" id="GO:0030705">
    <property type="term" value="P:cytoskeleton-dependent intracellular transport"/>
    <property type="evidence" value="ECO:0007669"/>
    <property type="project" value="InterPro"/>
</dbReference>
<sequence length="732" mass="84348">MTVFALSHRSYCRSVSEIHTSFNNVECLIMWKSKSTLTKQNSETNPVAPCKTVEDLTSGVVMAQALQKIDVVYFNDAWISRIKPEVGDNWRLKVSNLKKILKGILDYNQEILGQHINDFTLPDVNLIGEHSDAAELGRMLQLILGCAVNCEQKQEYIQTIMMMEESVQHVVMTAIQELMSKETPVTGGNDSYVDLDRQLKKTVEELNDALATKEEIAQRCRELDMQVAALQEEKSSLLAENQVLMERLNQSDSIEDINSPAGRRHLQLQTQLEQLQEETFRLEAAKDDYRIRCEELEKELLDVKSQNEELTSLADEAQSLKDEMDVLRHSSDKVSKLEATVEHYKKKLEDMGLLRRQNKLMEEKNTVLMQTNVSLEEDLRKANAAKAQLETYKRQVVELQNRLSEESKKADKMEFEYKRVKEKVDSLQKEKDRMRTERDSLKETIEELHCVQAQEGQLTSGLLPLVSNDGSDSLAAEITTPEIREHLIRLQHENKMLKLAQEGSDNEKIALLQSLLEDANRRKNELETENRLINQRLMEEQSQVEELQKTVQEQGSKADDVSSEIFVKLQELNSELLKKNAYIDEVEPKYNASSQRVEELEEALKKKDDDMKQMEERYKKYLEKAKSVIRTLDPKQNQGSGPEVQALKNQLQEKERMLHSLEKEMDKTKTQRDYEEKLIVSAWYNMGMSMQKKAAEDRLANSGSGQSFLARQRQATNTRRTYPGHVQQATAR</sequence>
<feature type="coiled-coil region" evidence="7">
    <location>
        <begin position="590"/>
        <end position="671"/>
    </location>
</feature>
<name>A0A7N6BPN6_ANATE</name>
<feature type="coiled-coil region" evidence="7">
    <location>
        <begin position="372"/>
        <end position="451"/>
    </location>
</feature>
<keyword evidence="11" id="KW-1185">Reference proteome</keyword>
<evidence type="ECO:0000256" key="8">
    <source>
        <dbReference type="SAM" id="MobiDB-lite"/>
    </source>
</evidence>
<reference evidence="10" key="1">
    <citation type="submission" date="2021-04" db="EMBL/GenBank/DDBJ databases">
        <authorList>
            <consortium name="Wellcome Sanger Institute Data Sharing"/>
        </authorList>
    </citation>
    <scope>NUCLEOTIDE SEQUENCE [LARGE SCALE GENOMIC DNA]</scope>
</reference>
<comment type="similarity">
    <text evidence="2">Belongs to the hook family.</text>
</comment>
<evidence type="ECO:0000256" key="1">
    <source>
        <dbReference type="ARBA" id="ARBA00004245"/>
    </source>
</evidence>
<dbReference type="FunFam" id="1.10.418.10:FF:000197">
    <property type="entry name" value="Protein Hook homolog 3"/>
    <property type="match status" value="1"/>
</dbReference>